<feature type="transmembrane region" description="Helical" evidence="1">
    <location>
        <begin position="79"/>
        <end position="100"/>
    </location>
</feature>
<evidence type="ECO:0000313" key="3">
    <source>
        <dbReference type="Proteomes" id="UP000245166"/>
    </source>
</evidence>
<sequence length="259" mass="28610">MPAARLTTTTTRGGSVREERLDADAVLATITRLEHRIAARFPERGLTAVAGRLRVVATDVRDASRARDPLRLLRTACRIVIALLVLLMVAVVVLALVELVRQSSEVPALPTLEWLRGLETTINDAVFVGIAILFLWLLPTRVERTRVLRVLHRMRSLAHVIDMHQLTKDPERFSPAFRPTAETVDNAMTPSEMAGYLDYCSELLSLVGKTAALYAERTTDSAVLATISDIEALTTGMSRKIWQKVALLPVDDGAPRRLA</sequence>
<keyword evidence="1" id="KW-1133">Transmembrane helix</keyword>
<feature type="transmembrane region" description="Helical" evidence="1">
    <location>
        <begin position="120"/>
        <end position="139"/>
    </location>
</feature>
<comment type="caution">
    <text evidence="2">The sequence shown here is derived from an EMBL/GenBank/DDBJ whole genome shotgun (WGS) entry which is preliminary data.</text>
</comment>
<dbReference type="AlphaFoldDB" id="A0A2U1ZWT2"/>
<dbReference type="Proteomes" id="UP000245166">
    <property type="component" value="Unassembled WGS sequence"/>
</dbReference>
<keyword evidence="3" id="KW-1185">Reference proteome</keyword>
<protein>
    <submittedName>
        <fullName evidence="2">Uncharacterized protein</fullName>
    </submittedName>
</protein>
<keyword evidence="1" id="KW-0812">Transmembrane</keyword>
<gene>
    <name evidence="2" type="ORF">C8046_13050</name>
</gene>
<evidence type="ECO:0000256" key="1">
    <source>
        <dbReference type="SAM" id="Phobius"/>
    </source>
</evidence>
<accession>A0A2U1ZWT2</accession>
<name>A0A2U1ZWT2_9MICO</name>
<reference evidence="2 3" key="1">
    <citation type="submission" date="2018-03" db="EMBL/GenBank/DDBJ databases">
        <title>Genome assembly of novel Miniimonas species PCH200.</title>
        <authorList>
            <person name="Thakur V."/>
            <person name="Kumar V."/>
            <person name="Singh D."/>
        </authorList>
    </citation>
    <scope>NUCLEOTIDE SEQUENCE [LARGE SCALE GENOMIC DNA]</scope>
    <source>
        <strain evidence="2 3">PCH200</strain>
    </source>
</reference>
<organism evidence="2 3">
    <name type="scientific">Serinibacter arcticus</name>
    <dbReference type="NCBI Taxonomy" id="1655435"/>
    <lineage>
        <taxon>Bacteria</taxon>
        <taxon>Bacillati</taxon>
        <taxon>Actinomycetota</taxon>
        <taxon>Actinomycetes</taxon>
        <taxon>Micrococcales</taxon>
        <taxon>Beutenbergiaceae</taxon>
        <taxon>Serinibacter</taxon>
    </lineage>
</organism>
<keyword evidence="1" id="KW-0472">Membrane</keyword>
<dbReference type="EMBL" id="PYHR01000002">
    <property type="protein sequence ID" value="PWD51446.1"/>
    <property type="molecule type" value="Genomic_DNA"/>
</dbReference>
<evidence type="ECO:0000313" key="2">
    <source>
        <dbReference type="EMBL" id="PWD51446.1"/>
    </source>
</evidence>
<dbReference type="OrthoDB" id="250722at2"/>
<proteinExistence type="predicted"/>